<dbReference type="RefSeq" id="WP_089874682.1">
    <property type="nucleotide sequence ID" value="NZ_FNBH01000004.1"/>
</dbReference>
<dbReference type="InterPro" id="IPR027853">
    <property type="entry name" value="DUF4492"/>
</dbReference>
<sequence>MLSFILYPFRELIKLYQYGFSMMSKESRTLWVIAVIKLIIMFGILKIFFFRDYLKTEFKNDEQRIEYLQKNFTEIKK</sequence>
<protein>
    <recommendedName>
        <fullName evidence="4">DUF4492 domain-containing protein</fullName>
    </recommendedName>
</protein>
<organism evidence="2 3">
    <name type="scientific">Epilithonimonas hungarica</name>
    <dbReference type="NCBI Taxonomy" id="454006"/>
    <lineage>
        <taxon>Bacteria</taxon>
        <taxon>Pseudomonadati</taxon>
        <taxon>Bacteroidota</taxon>
        <taxon>Flavobacteriia</taxon>
        <taxon>Flavobacteriales</taxon>
        <taxon>Weeksellaceae</taxon>
        <taxon>Chryseobacterium group</taxon>
        <taxon>Epilithonimonas</taxon>
    </lineage>
</organism>
<accession>A0A1G7TJR3</accession>
<dbReference type="Pfam" id="PF14899">
    <property type="entry name" value="DUF4492"/>
    <property type="match status" value="1"/>
</dbReference>
<evidence type="ECO:0000313" key="2">
    <source>
        <dbReference type="EMBL" id="SDG35254.1"/>
    </source>
</evidence>
<evidence type="ECO:0008006" key="4">
    <source>
        <dbReference type="Google" id="ProtNLM"/>
    </source>
</evidence>
<feature type="transmembrane region" description="Helical" evidence="1">
    <location>
        <begin position="30"/>
        <end position="49"/>
    </location>
</feature>
<gene>
    <name evidence="2" type="ORF">SAMN05421825_3129</name>
</gene>
<dbReference type="STRING" id="454006.SAMN05421825_3129"/>
<keyword evidence="1" id="KW-0472">Membrane</keyword>
<keyword evidence="3" id="KW-1185">Reference proteome</keyword>
<keyword evidence="1" id="KW-0812">Transmembrane</keyword>
<name>A0A1G7TJR3_9FLAO</name>
<keyword evidence="1" id="KW-1133">Transmembrane helix</keyword>
<reference evidence="3" key="1">
    <citation type="submission" date="2016-10" db="EMBL/GenBank/DDBJ databases">
        <authorList>
            <person name="Varghese N."/>
            <person name="Submissions S."/>
        </authorList>
    </citation>
    <scope>NUCLEOTIDE SEQUENCE [LARGE SCALE GENOMIC DNA]</scope>
    <source>
        <strain evidence="3">DSM 19684</strain>
    </source>
</reference>
<dbReference type="EMBL" id="FNBH01000004">
    <property type="protein sequence ID" value="SDG35254.1"/>
    <property type="molecule type" value="Genomic_DNA"/>
</dbReference>
<evidence type="ECO:0000256" key="1">
    <source>
        <dbReference type="SAM" id="Phobius"/>
    </source>
</evidence>
<dbReference type="OrthoDB" id="1122086at2"/>
<dbReference type="AlphaFoldDB" id="A0A1G7TJR3"/>
<evidence type="ECO:0000313" key="3">
    <source>
        <dbReference type="Proteomes" id="UP000199203"/>
    </source>
</evidence>
<dbReference type="Proteomes" id="UP000199203">
    <property type="component" value="Unassembled WGS sequence"/>
</dbReference>
<proteinExistence type="predicted"/>